<dbReference type="KEGG" id="mlb:MLBr00133"/>
<reference evidence="1 2" key="1">
    <citation type="journal article" date="2009" name="Nat. Genet.">
        <title>Comparative genomic and phylogeographic analysis of Mycobacterium leprae.</title>
        <authorList>
            <person name="Monot M."/>
            <person name="Honore N."/>
            <person name="Garnier T."/>
            <person name="Zidane N."/>
            <person name="Sherafi D."/>
            <person name="Paniz-Mondolfi A."/>
            <person name="Matsuoka M."/>
            <person name="Taylor G.M."/>
            <person name="Donoghue H.D."/>
            <person name="Bouwman A."/>
            <person name="Mays S."/>
            <person name="Watson C."/>
            <person name="Lockwood D."/>
            <person name="Khamispour A."/>
            <person name="Dowlati Y."/>
            <person name="Jianping S."/>
            <person name="Rea T.H."/>
            <person name="Vera-Cabrera L."/>
            <person name="Stefani M.M."/>
            <person name="Banu S."/>
            <person name="Macdonald M."/>
            <person name="Sapkota B.R."/>
            <person name="Spencer J.S."/>
            <person name="Thomas J."/>
            <person name="Harshman K."/>
            <person name="Singh P."/>
            <person name="Busso P."/>
            <person name="Gattiker A."/>
            <person name="Rougemont J."/>
            <person name="Brennan P.J."/>
            <person name="Cole S.T."/>
        </authorList>
    </citation>
    <scope>NUCLEOTIDE SEQUENCE [LARGE SCALE GENOMIC DNA]</scope>
    <source>
        <strain evidence="2">Br4923</strain>
    </source>
</reference>
<dbReference type="EMBL" id="FM211192">
    <property type="protein sequence ID" value="CAR70226.1"/>
    <property type="molecule type" value="Genomic_DNA"/>
</dbReference>
<evidence type="ECO:0000313" key="1">
    <source>
        <dbReference type="EMBL" id="CAR70226.1"/>
    </source>
</evidence>
<name>A0A0H3MXY5_MYCLB</name>
<dbReference type="SMR" id="A0A0H3MXY5"/>
<dbReference type="Pfam" id="PF01947">
    <property type="entry name" value="Rv2949c-like"/>
    <property type="match status" value="1"/>
</dbReference>
<gene>
    <name evidence="1" type="ordered locus">MLBr00133</name>
</gene>
<dbReference type="HOGENOM" id="CLU_107938_1_0_11"/>
<dbReference type="AlphaFoldDB" id="A0A0H3MXY5"/>
<dbReference type="InterPro" id="IPR028978">
    <property type="entry name" value="Chorismate_lyase_/UTRA_dom_sf"/>
</dbReference>
<accession>A0A0H3MXY5</accession>
<protein>
    <recommendedName>
        <fullName evidence="3">Chorismate pyruvate-lyase</fullName>
    </recommendedName>
</protein>
<dbReference type="Gene3D" id="3.40.1410.10">
    <property type="entry name" value="Chorismate lyase-like"/>
    <property type="match status" value="1"/>
</dbReference>
<organism evidence="1 2">
    <name type="scientific">Mycobacterium leprae (strain Br4923)</name>
    <dbReference type="NCBI Taxonomy" id="561304"/>
    <lineage>
        <taxon>Bacteria</taxon>
        <taxon>Bacillati</taxon>
        <taxon>Actinomycetota</taxon>
        <taxon>Actinomycetes</taxon>
        <taxon>Mycobacteriales</taxon>
        <taxon>Mycobacteriaceae</taxon>
        <taxon>Mycobacterium</taxon>
    </lineage>
</organism>
<dbReference type="Proteomes" id="UP000006900">
    <property type="component" value="Chromosome"/>
</dbReference>
<dbReference type="SUPFAM" id="SSF64288">
    <property type="entry name" value="Chorismate lyase-like"/>
    <property type="match status" value="1"/>
</dbReference>
<proteinExistence type="predicted"/>
<evidence type="ECO:0008006" key="3">
    <source>
        <dbReference type="Google" id="ProtNLM"/>
    </source>
</evidence>
<sequence>MTNRTLSREEIRKLDRDLRILVATNGTLTRVLNVVANEEIVVDIINQQLLDVAPKIPELENLKIGRILQRDILLKGQKSGILFVAAESLIVIDLLPTAITTYLTKTHHPIGEIMAASRIETYKEDAQVWIGDLPCWLADYGYWDLPKRAVGRRYRIIAGGQPVIITTEYFLRSVFQDTPREELDRCQYSNDIDTRSGDRFVLHGRVFKNL</sequence>
<dbReference type="InterPro" id="IPR002800">
    <property type="entry name" value="Rv2949c-like"/>
</dbReference>
<evidence type="ECO:0000313" key="2">
    <source>
        <dbReference type="Proteomes" id="UP000006900"/>
    </source>
</evidence>